<dbReference type="Proteomes" id="UP000190135">
    <property type="component" value="Unassembled WGS sequence"/>
</dbReference>
<dbReference type="InterPro" id="IPR054075">
    <property type="entry name" value="Gp53-like_C"/>
</dbReference>
<dbReference type="Pfam" id="PF21882">
    <property type="entry name" value="Gp53-like_C"/>
    <property type="match status" value="1"/>
</dbReference>
<gene>
    <name evidence="2" type="ORF">SAMN05428963_11391</name>
</gene>
<organism evidence="2 3">
    <name type="scientific">Consotaella salsifontis</name>
    <dbReference type="NCBI Taxonomy" id="1365950"/>
    <lineage>
        <taxon>Bacteria</taxon>
        <taxon>Pseudomonadati</taxon>
        <taxon>Pseudomonadota</taxon>
        <taxon>Alphaproteobacteria</taxon>
        <taxon>Hyphomicrobiales</taxon>
        <taxon>Aurantimonadaceae</taxon>
        <taxon>Consotaella</taxon>
    </lineage>
</organism>
<evidence type="ECO:0000313" key="3">
    <source>
        <dbReference type="Proteomes" id="UP000190135"/>
    </source>
</evidence>
<keyword evidence="3" id="KW-1185">Reference proteome</keyword>
<evidence type="ECO:0000313" key="2">
    <source>
        <dbReference type="EMBL" id="SKA30961.1"/>
    </source>
</evidence>
<name>A0A1T4SSU5_9HYPH</name>
<proteinExistence type="predicted"/>
<feature type="domain" description="Putative tail fiber protein gp53-like C-terminal" evidence="1">
    <location>
        <begin position="181"/>
        <end position="267"/>
    </location>
</feature>
<dbReference type="RefSeq" id="WP_078709586.1">
    <property type="nucleotide sequence ID" value="NZ_FUXL01000013.1"/>
</dbReference>
<sequence length="268" mass="27294">MAIYNDGTATVTAGSAVVTGSGTAWAIAAVNGGMFSLQGLSVPIAAVQSNTQLTLAYPWPGGTATSAYAIDLTRADAASAATSNDLLAALVTTLRDSVSPYMRTVLDDESAAAALQTLGAEPALGFTPVQQGGGAGQNSNKLRIGWKNTNLGLQVDNSDLGNFWGDWQTAVSLAGNGYQLLPSGLVVQWGTETSGLSDTVVNFPSVYPSGCAAVVATSQFDSISGSALIVCHCSQLGRTGFVVRKRAIVGVASPVGETTPAQWISIGF</sequence>
<dbReference type="Gene3D" id="2.60.40.3940">
    <property type="match status" value="1"/>
</dbReference>
<dbReference type="AlphaFoldDB" id="A0A1T4SSU5"/>
<accession>A0A1T4SSU5</accession>
<reference evidence="2 3" key="1">
    <citation type="submission" date="2017-02" db="EMBL/GenBank/DDBJ databases">
        <authorList>
            <person name="Peterson S.W."/>
        </authorList>
    </citation>
    <scope>NUCLEOTIDE SEQUENCE [LARGE SCALE GENOMIC DNA]</scope>
    <source>
        <strain evidence="2 3">USBA 369</strain>
    </source>
</reference>
<evidence type="ECO:0000259" key="1">
    <source>
        <dbReference type="Pfam" id="PF21882"/>
    </source>
</evidence>
<protein>
    <recommendedName>
        <fullName evidence="1">Putative tail fiber protein gp53-like C-terminal domain-containing protein</fullName>
    </recommendedName>
</protein>
<dbReference type="STRING" id="1365950.SAMN05428963_11391"/>
<dbReference type="EMBL" id="FUXL01000013">
    <property type="protein sequence ID" value="SKA30961.1"/>
    <property type="molecule type" value="Genomic_DNA"/>
</dbReference>